<proteinExistence type="predicted"/>
<dbReference type="InterPro" id="IPR009465">
    <property type="entry name" value="Spondin_N"/>
</dbReference>
<dbReference type="Pfam" id="PF06468">
    <property type="entry name" value="Spond_N"/>
    <property type="match status" value="1"/>
</dbReference>
<dbReference type="KEGG" id="msq:BKP64_01025"/>
<dbReference type="OrthoDB" id="264824at2"/>
<evidence type="ECO:0000313" key="5">
    <source>
        <dbReference type="Proteomes" id="UP000177445"/>
    </source>
</evidence>
<dbReference type="AlphaFoldDB" id="A0A1D9GH02"/>
<accession>A0A1D9GH02</accession>
<evidence type="ECO:0000256" key="2">
    <source>
        <dbReference type="SAM" id="SignalP"/>
    </source>
</evidence>
<name>A0A1D9GH02_9GAMM</name>
<dbReference type="RefSeq" id="WP_070964805.1">
    <property type="nucleotide sequence ID" value="NZ_CP017715.1"/>
</dbReference>
<feature type="domain" description="Spondin" evidence="3">
    <location>
        <begin position="29"/>
        <end position="155"/>
    </location>
</feature>
<evidence type="ECO:0000256" key="1">
    <source>
        <dbReference type="SAM" id="MobiDB-lite"/>
    </source>
</evidence>
<dbReference type="NCBIfam" id="NF038123">
    <property type="entry name" value="NF038123_dom"/>
    <property type="match status" value="1"/>
</dbReference>
<dbReference type="STRING" id="1874317.BKP64_01025"/>
<evidence type="ECO:0000313" key="4">
    <source>
        <dbReference type="EMBL" id="AOY86873.1"/>
    </source>
</evidence>
<feature type="compositionally biased region" description="Pro residues" evidence="1">
    <location>
        <begin position="167"/>
        <end position="176"/>
    </location>
</feature>
<feature type="chain" id="PRO_5009441856" description="Spondin domain-containing protein" evidence="2">
    <location>
        <begin position="20"/>
        <end position="232"/>
    </location>
</feature>
<feature type="region of interest" description="Disordered" evidence="1">
    <location>
        <begin position="154"/>
        <end position="186"/>
    </location>
</feature>
<dbReference type="Proteomes" id="UP000177445">
    <property type="component" value="Chromosome"/>
</dbReference>
<keyword evidence="2" id="KW-0732">Signal</keyword>
<dbReference type="EMBL" id="CP017715">
    <property type="protein sequence ID" value="AOY86873.1"/>
    <property type="molecule type" value="Genomic_DNA"/>
</dbReference>
<gene>
    <name evidence="4" type="ORF">BKP64_01025</name>
</gene>
<organism evidence="4 5">
    <name type="scientific">Marinobacter salinus</name>
    <dbReference type="NCBI Taxonomy" id="1874317"/>
    <lineage>
        <taxon>Bacteria</taxon>
        <taxon>Pseudomonadati</taxon>
        <taxon>Pseudomonadota</taxon>
        <taxon>Gammaproteobacteria</taxon>
        <taxon>Pseudomonadales</taxon>
        <taxon>Marinobacteraceae</taxon>
        <taxon>Marinobacter</taxon>
    </lineage>
</organism>
<keyword evidence="5" id="KW-1185">Reference proteome</keyword>
<reference evidence="4 5" key="1">
    <citation type="submission" date="2016-10" db="EMBL/GenBank/DDBJ databases">
        <title>Marinobacter salinus sp. nov., a moderately halophilic bacterium isolated from a tidal flat environment.</title>
        <authorList>
            <person name="Park S.-J."/>
        </authorList>
    </citation>
    <scope>NUCLEOTIDE SEQUENCE [LARGE SCALE GENOMIC DNA]</scope>
    <source>
        <strain evidence="4 5">Hb8</strain>
    </source>
</reference>
<dbReference type="InterPro" id="IPR038678">
    <property type="entry name" value="Spondin_N_sf"/>
</dbReference>
<evidence type="ECO:0000259" key="3">
    <source>
        <dbReference type="Pfam" id="PF06468"/>
    </source>
</evidence>
<dbReference type="Gene3D" id="2.60.40.2130">
    <property type="entry name" value="F-spondin domain"/>
    <property type="match status" value="1"/>
</dbReference>
<feature type="signal peptide" evidence="2">
    <location>
        <begin position="1"/>
        <end position="19"/>
    </location>
</feature>
<protein>
    <recommendedName>
        <fullName evidence="3">Spondin domain-containing protein</fullName>
    </recommendedName>
</protein>
<sequence length="232" mass="23738">MKRILIPLALVAAPILTQAAEFDVEIHNPTRGLYFTPLLVTAHPAGVTLFETGSAASSELQAMAEGGDISGLVTLLNTAGATTVQDPAAGLLAPGASTTASLNTDNATANTQLSIVAMLLPTNDGFLAINSLDVPTDPGTYTYNLNAYDAGTEANDEIRGSGTPGQPGMPVPPPLDPVLGDNGTGAASTAEGYVHIHRGNLGDTDLTGGDSDIVSTLHRWLNPVARITVTVK</sequence>